<evidence type="ECO:0000256" key="4">
    <source>
        <dbReference type="ARBA" id="ARBA00022490"/>
    </source>
</evidence>
<accession>A0A4Q4KHS2</accession>
<dbReference type="GO" id="GO:0008033">
    <property type="term" value="P:tRNA processing"/>
    <property type="evidence" value="ECO:0007669"/>
    <property type="project" value="UniProtKB-KW"/>
</dbReference>
<dbReference type="Gene3D" id="3.90.870.10">
    <property type="entry name" value="DHBP synthase"/>
    <property type="match status" value="1"/>
</dbReference>
<evidence type="ECO:0000256" key="6">
    <source>
        <dbReference type="ARBA" id="ARBA00022694"/>
    </source>
</evidence>
<dbReference type="Pfam" id="PF01300">
    <property type="entry name" value="Sua5_yciO_yrdC"/>
    <property type="match status" value="1"/>
</dbReference>
<protein>
    <recommendedName>
        <fullName evidence="10">L-threonylcarbamoyladenylate synthase</fullName>
        <ecNumber evidence="3">2.7.7.87</ecNumber>
    </recommendedName>
    <alternativeName>
        <fullName evidence="10">L-threonylcarbamoyladenylate synthase</fullName>
    </alternativeName>
</protein>
<proteinExistence type="inferred from homology"/>
<organism evidence="13 14">
    <name type="scientific">Brumimicrobium glaciale</name>
    <dbReference type="NCBI Taxonomy" id="200475"/>
    <lineage>
        <taxon>Bacteria</taxon>
        <taxon>Pseudomonadati</taxon>
        <taxon>Bacteroidota</taxon>
        <taxon>Flavobacteriia</taxon>
        <taxon>Flavobacteriales</taxon>
        <taxon>Crocinitomicaceae</taxon>
        <taxon>Brumimicrobium</taxon>
    </lineage>
</organism>
<name>A0A4Q4KHS2_9FLAO</name>
<dbReference type="OrthoDB" id="9814580at2"/>
<dbReference type="InterPro" id="IPR050156">
    <property type="entry name" value="TC-AMP_synthase_SUA5"/>
</dbReference>
<evidence type="ECO:0000256" key="8">
    <source>
        <dbReference type="ARBA" id="ARBA00022741"/>
    </source>
</evidence>
<dbReference type="PANTHER" id="PTHR17490">
    <property type="entry name" value="SUA5"/>
    <property type="match status" value="1"/>
</dbReference>
<dbReference type="GO" id="GO:0006450">
    <property type="term" value="P:regulation of translational fidelity"/>
    <property type="evidence" value="ECO:0007669"/>
    <property type="project" value="TreeGrafter"/>
</dbReference>
<keyword evidence="5" id="KW-0808">Transferase</keyword>
<dbReference type="NCBIfam" id="TIGR00057">
    <property type="entry name" value="L-threonylcarbamoyladenylate synthase"/>
    <property type="match status" value="1"/>
</dbReference>
<evidence type="ECO:0000256" key="11">
    <source>
        <dbReference type="ARBA" id="ARBA00048366"/>
    </source>
</evidence>
<keyword evidence="6" id="KW-0819">tRNA processing</keyword>
<gene>
    <name evidence="13" type="ORF">ERX46_11900</name>
</gene>
<dbReference type="Proteomes" id="UP000293952">
    <property type="component" value="Unassembled WGS sequence"/>
</dbReference>
<keyword evidence="7" id="KW-0548">Nucleotidyltransferase</keyword>
<dbReference type="RefSeq" id="WP_130094099.1">
    <property type="nucleotide sequence ID" value="NZ_SETE01000005.1"/>
</dbReference>
<evidence type="ECO:0000256" key="7">
    <source>
        <dbReference type="ARBA" id="ARBA00022695"/>
    </source>
</evidence>
<dbReference type="GO" id="GO:0005737">
    <property type="term" value="C:cytoplasm"/>
    <property type="evidence" value="ECO:0007669"/>
    <property type="project" value="UniProtKB-SubCell"/>
</dbReference>
<dbReference type="PANTHER" id="PTHR17490:SF16">
    <property type="entry name" value="THREONYLCARBAMOYL-AMP SYNTHASE"/>
    <property type="match status" value="1"/>
</dbReference>
<dbReference type="AlphaFoldDB" id="A0A4Q4KHS2"/>
<reference evidence="13 14" key="1">
    <citation type="submission" date="2019-02" db="EMBL/GenBank/DDBJ databases">
        <title>Genome sequence of the sea-ice species Brumimicrobium glaciale.</title>
        <authorList>
            <person name="Bowman J.P."/>
        </authorList>
    </citation>
    <scope>NUCLEOTIDE SEQUENCE [LARGE SCALE GENOMIC DNA]</scope>
    <source>
        <strain evidence="13 14">IC156</strain>
    </source>
</reference>
<evidence type="ECO:0000256" key="5">
    <source>
        <dbReference type="ARBA" id="ARBA00022679"/>
    </source>
</evidence>
<dbReference type="GO" id="GO:0005524">
    <property type="term" value="F:ATP binding"/>
    <property type="evidence" value="ECO:0007669"/>
    <property type="project" value="UniProtKB-KW"/>
</dbReference>
<keyword evidence="4" id="KW-0963">Cytoplasm</keyword>
<evidence type="ECO:0000259" key="12">
    <source>
        <dbReference type="PROSITE" id="PS51163"/>
    </source>
</evidence>
<comment type="caution">
    <text evidence="13">The sequence shown here is derived from an EMBL/GenBank/DDBJ whole genome shotgun (WGS) entry which is preliminary data.</text>
</comment>
<dbReference type="EMBL" id="SETE01000005">
    <property type="protein sequence ID" value="RYM32761.1"/>
    <property type="molecule type" value="Genomic_DNA"/>
</dbReference>
<dbReference type="SUPFAM" id="SSF55821">
    <property type="entry name" value="YrdC/RibB"/>
    <property type="match status" value="1"/>
</dbReference>
<dbReference type="InterPro" id="IPR017945">
    <property type="entry name" value="DHBP_synth_RibB-like_a/b_dom"/>
</dbReference>
<comment type="catalytic activity">
    <reaction evidence="11">
        <text>L-threonine + hydrogencarbonate + ATP = L-threonylcarbamoyladenylate + diphosphate + H2O</text>
        <dbReference type="Rhea" id="RHEA:36407"/>
        <dbReference type="ChEBI" id="CHEBI:15377"/>
        <dbReference type="ChEBI" id="CHEBI:17544"/>
        <dbReference type="ChEBI" id="CHEBI:30616"/>
        <dbReference type="ChEBI" id="CHEBI:33019"/>
        <dbReference type="ChEBI" id="CHEBI:57926"/>
        <dbReference type="ChEBI" id="CHEBI:73682"/>
        <dbReference type="EC" id="2.7.7.87"/>
    </reaction>
</comment>
<dbReference type="GO" id="GO:0061710">
    <property type="term" value="F:L-threonylcarbamoyladenylate synthase"/>
    <property type="evidence" value="ECO:0007669"/>
    <property type="project" value="UniProtKB-EC"/>
</dbReference>
<evidence type="ECO:0000256" key="3">
    <source>
        <dbReference type="ARBA" id="ARBA00012584"/>
    </source>
</evidence>
<evidence type="ECO:0000256" key="1">
    <source>
        <dbReference type="ARBA" id="ARBA00004496"/>
    </source>
</evidence>
<dbReference type="GO" id="GO:0003725">
    <property type="term" value="F:double-stranded RNA binding"/>
    <property type="evidence" value="ECO:0007669"/>
    <property type="project" value="InterPro"/>
</dbReference>
<sequence length="187" mass="20627">MEKLVNIHDAAEGLKAGKTLLYPTDTVWGLGCDASNEEAIQKIFDVKNRPKEQSFIVLVDSVAMLERYVANIPEVCFDLIDFAARPLTIIYDEPINLPKSLLAADGTIAIRVTEDMNCKKLIQRLRKPLVSTSANISGQANANSFAEISDAIKKSVDLILNERLEEVMRKPSSIIKVGSDNGVKVIR</sequence>
<dbReference type="EC" id="2.7.7.87" evidence="3"/>
<comment type="subcellular location">
    <subcellularLocation>
        <location evidence="1">Cytoplasm</location>
    </subcellularLocation>
</comment>
<evidence type="ECO:0000256" key="10">
    <source>
        <dbReference type="ARBA" id="ARBA00029774"/>
    </source>
</evidence>
<evidence type="ECO:0000256" key="2">
    <source>
        <dbReference type="ARBA" id="ARBA00007663"/>
    </source>
</evidence>
<keyword evidence="9" id="KW-0067">ATP-binding</keyword>
<evidence type="ECO:0000256" key="9">
    <source>
        <dbReference type="ARBA" id="ARBA00022840"/>
    </source>
</evidence>
<comment type="similarity">
    <text evidence="2">Belongs to the SUA5 family.</text>
</comment>
<keyword evidence="8" id="KW-0547">Nucleotide-binding</keyword>
<evidence type="ECO:0000313" key="13">
    <source>
        <dbReference type="EMBL" id="RYM32761.1"/>
    </source>
</evidence>
<dbReference type="InterPro" id="IPR006070">
    <property type="entry name" value="Sua5-like_dom"/>
</dbReference>
<feature type="domain" description="YrdC-like" evidence="12">
    <location>
        <begin position="4"/>
        <end position="187"/>
    </location>
</feature>
<keyword evidence="14" id="KW-1185">Reference proteome</keyword>
<dbReference type="GO" id="GO:0000049">
    <property type="term" value="F:tRNA binding"/>
    <property type="evidence" value="ECO:0007669"/>
    <property type="project" value="TreeGrafter"/>
</dbReference>
<evidence type="ECO:0000313" key="14">
    <source>
        <dbReference type="Proteomes" id="UP000293952"/>
    </source>
</evidence>
<dbReference type="PROSITE" id="PS51163">
    <property type="entry name" value="YRDC"/>
    <property type="match status" value="1"/>
</dbReference>